<evidence type="ECO:0000256" key="1">
    <source>
        <dbReference type="SAM" id="MobiDB-lite"/>
    </source>
</evidence>
<accession>A0A5N5HHB1</accession>
<protein>
    <submittedName>
        <fullName evidence="2">Protein AATF-like</fullName>
    </submittedName>
</protein>
<sequence>MKLGQASQWGGRLVTVTVCLRTDGDFDSDELNMEKEEDDFDDEHDGRRRKKMDEKKGKRKMIMRKTNIKMPRWKNSRKNT</sequence>
<name>A0A5N5HHB1_9ROSA</name>
<reference evidence="2 3" key="3">
    <citation type="submission" date="2019-11" db="EMBL/GenBank/DDBJ databases">
        <title>A de novo genome assembly of a pear dwarfing rootstock.</title>
        <authorList>
            <person name="Wang F."/>
            <person name="Wang J."/>
            <person name="Li S."/>
            <person name="Zhang Y."/>
            <person name="Fang M."/>
            <person name="Ma L."/>
            <person name="Zhao Y."/>
            <person name="Jiang S."/>
        </authorList>
    </citation>
    <scope>NUCLEOTIDE SEQUENCE [LARGE SCALE GENOMIC DNA]</scope>
    <source>
        <strain evidence="2">S2</strain>
        <tissue evidence="2">Leaf</tissue>
    </source>
</reference>
<gene>
    <name evidence="2" type="ORF">D8674_020853</name>
</gene>
<feature type="compositionally biased region" description="Basic residues" evidence="1">
    <location>
        <begin position="57"/>
        <end position="80"/>
    </location>
</feature>
<keyword evidence="3" id="KW-1185">Reference proteome</keyword>
<evidence type="ECO:0000313" key="2">
    <source>
        <dbReference type="EMBL" id="KAB2627235.1"/>
    </source>
</evidence>
<feature type="compositionally biased region" description="Acidic residues" evidence="1">
    <location>
        <begin position="31"/>
        <end position="43"/>
    </location>
</feature>
<comment type="caution">
    <text evidence="2">The sequence shown here is derived from an EMBL/GenBank/DDBJ whole genome shotgun (WGS) entry which is preliminary data.</text>
</comment>
<organism evidence="2 3">
    <name type="scientific">Pyrus ussuriensis x Pyrus communis</name>
    <dbReference type="NCBI Taxonomy" id="2448454"/>
    <lineage>
        <taxon>Eukaryota</taxon>
        <taxon>Viridiplantae</taxon>
        <taxon>Streptophyta</taxon>
        <taxon>Embryophyta</taxon>
        <taxon>Tracheophyta</taxon>
        <taxon>Spermatophyta</taxon>
        <taxon>Magnoliopsida</taxon>
        <taxon>eudicotyledons</taxon>
        <taxon>Gunneridae</taxon>
        <taxon>Pentapetalae</taxon>
        <taxon>rosids</taxon>
        <taxon>fabids</taxon>
        <taxon>Rosales</taxon>
        <taxon>Rosaceae</taxon>
        <taxon>Amygdaloideae</taxon>
        <taxon>Maleae</taxon>
        <taxon>Pyrus</taxon>
    </lineage>
</organism>
<feature type="region of interest" description="Disordered" evidence="1">
    <location>
        <begin position="31"/>
        <end position="80"/>
    </location>
</feature>
<evidence type="ECO:0000313" key="3">
    <source>
        <dbReference type="Proteomes" id="UP000327157"/>
    </source>
</evidence>
<dbReference type="EMBL" id="SMOL01000157">
    <property type="protein sequence ID" value="KAB2627235.1"/>
    <property type="molecule type" value="Genomic_DNA"/>
</dbReference>
<proteinExistence type="predicted"/>
<reference evidence="3" key="2">
    <citation type="submission" date="2019-10" db="EMBL/GenBank/DDBJ databases">
        <title>A de novo genome assembly of a pear dwarfing rootstock.</title>
        <authorList>
            <person name="Wang F."/>
            <person name="Wang J."/>
            <person name="Li S."/>
            <person name="Zhang Y."/>
            <person name="Fang M."/>
            <person name="Ma L."/>
            <person name="Zhao Y."/>
            <person name="Jiang S."/>
        </authorList>
    </citation>
    <scope>NUCLEOTIDE SEQUENCE [LARGE SCALE GENOMIC DNA]</scope>
</reference>
<reference evidence="2 3" key="1">
    <citation type="submission" date="2019-09" db="EMBL/GenBank/DDBJ databases">
        <authorList>
            <person name="Ou C."/>
        </authorList>
    </citation>
    <scope>NUCLEOTIDE SEQUENCE [LARGE SCALE GENOMIC DNA]</scope>
    <source>
        <strain evidence="2">S2</strain>
        <tissue evidence="2">Leaf</tissue>
    </source>
</reference>
<dbReference type="AlphaFoldDB" id="A0A5N5HHB1"/>
<dbReference type="Proteomes" id="UP000327157">
    <property type="component" value="Chromosome 2"/>
</dbReference>